<evidence type="ECO:0000256" key="3">
    <source>
        <dbReference type="ARBA" id="ARBA00022771"/>
    </source>
</evidence>
<dbReference type="SUPFAM" id="SSF53098">
    <property type="entry name" value="Ribonuclease H-like"/>
    <property type="match status" value="1"/>
</dbReference>
<dbReference type="Proteomes" id="UP001338125">
    <property type="component" value="Unassembled WGS sequence"/>
</dbReference>
<dbReference type="InterPro" id="IPR012337">
    <property type="entry name" value="RNaseH-like_sf"/>
</dbReference>
<evidence type="ECO:0000313" key="7">
    <source>
        <dbReference type="EMBL" id="KAK5988726.1"/>
    </source>
</evidence>
<comment type="caution">
    <text evidence="7">The sequence shown here is derived from an EMBL/GenBank/DDBJ whole genome shotgun (WGS) entry which is preliminary data.</text>
</comment>
<sequence length="159" mass="18352">MELNDYLKRWYQEDQDRNAESSRSSSITSAPLEDDHYTQWINSTAKSKFAASRDVSEIDKYLRLEPHVTHEPIQWWVDHWQTFPALSQFALDVFAIPAMAADCERQFSLAKLTLTSQRLAMGAETLERVHCLRNWVRRGGVRLGNWNGNQTSHANPSDS</sequence>
<evidence type="ECO:0000256" key="4">
    <source>
        <dbReference type="ARBA" id="ARBA00022833"/>
    </source>
</evidence>
<reference evidence="7 8" key="1">
    <citation type="submission" date="2024-01" db="EMBL/GenBank/DDBJ databases">
        <title>Complete genome of Cladobotryum mycophilum ATHUM6906.</title>
        <authorList>
            <person name="Christinaki A.C."/>
            <person name="Myridakis A.I."/>
            <person name="Kouvelis V.N."/>
        </authorList>
    </citation>
    <scope>NUCLEOTIDE SEQUENCE [LARGE SCALE GENOMIC DNA]</scope>
    <source>
        <strain evidence="7 8">ATHUM6906</strain>
    </source>
</reference>
<organism evidence="7 8">
    <name type="scientific">Cladobotryum mycophilum</name>
    <dbReference type="NCBI Taxonomy" id="491253"/>
    <lineage>
        <taxon>Eukaryota</taxon>
        <taxon>Fungi</taxon>
        <taxon>Dikarya</taxon>
        <taxon>Ascomycota</taxon>
        <taxon>Pezizomycotina</taxon>
        <taxon>Sordariomycetes</taxon>
        <taxon>Hypocreomycetidae</taxon>
        <taxon>Hypocreales</taxon>
        <taxon>Hypocreaceae</taxon>
        <taxon>Cladobotryum</taxon>
    </lineage>
</organism>
<evidence type="ECO:0000256" key="2">
    <source>
        <dbReference type="ARBA" id="ARBA00022723"/>
    </source>
</evidence>
<evidence type="ECO:0000259" key="6">
    <source>
        <dbReference type="Pfam" id="PF05699"/>
    </source>
</evidence>
<dbReference type="Pfam" id="PF05699">
    <property type="entry name" value="Dimer_Tnp_hAT"/>
    <property type="match status" value="1"/>
</dbReference>
<evidence type="ECO:0000256" key="1">
    <source>
        <dbReference type="ARBA" id="ARBA00004123"/>
    </source>
</evidence>
<dbReference type="PANTHER" id="PTHR46481">
    <property type="entry name" value="ZINC FINGER BED DOMAIN-CONTAINING PROTEIN 4"/>
    <property type="match status" value="1"/>
</dbReference>
<protein>
    <recommendedName>
        <fullName evidence="6">HAT C-terminal dimerisation domain-containing protein</fullName>
    </recommendedName>
</protein>
<dbReference type="InterPro" id="IPR008906">
    <property type="entry name" value="HATC_C_dom"/>
</dbReference>
<dbReference type="EMBL" id="JAVFKD010000015">
    <property type="protein sequence ID" value="KAK5988726.1"/>
    <property type="molecule type" value="Genomic_DNA"/>
</dbReference>
<gene>
    <name evidence="7" type="ORF">PT974_10215</name>
</gene>
<dbReference type="PANTHER" id="PTHR46481:SF10">
    <property type="entry name" value="ZINC FINGER BED DOMAIN-CONTAINING PROTEIN 39"/>
    <property type="match status" value="1"/>
</dbReference>
<dbReference type="InterPro" id="IPR052035">
    <property type="entry name" value="ZnF_BED_domain_contain"/>
</dbReference>
<proteinExistence type="predicted"/>
<comment type="subcellular location">
    <subcellularLocation>
        <location evidence="1">Nucleus</location>
    </subcellularLocation>
</comment>
<keyword evidence="5" id="KW-0539">Nucleus</keyword>
<name>A0ABR0SA59_9HYPO</name>
<accession>A0ABR0SA59</accession>
<keyword evidence="2" id="KW-0479">Metal-binding</keyword>
<keyword evidence="8" id="KW-1185">Reference proteome</keyword>
<keyword evidence="4" id="KW-0862">Zinc</keyword>
<feature type="domain" description="HAT C-terminal dimerisation" evidence="6">
    <location>
        <begin position="57"/>
        <end position="136"/>
    </location>
</feature>
<evidence type="ECO:0000256" key="5">
    <source>
        <dbReference type="ARBA" id="ARBA00023242"/>
    </source>
</evidence>
<evidence type="ECO:0000313" key="8">
    <source>
        <dbReference type="Proteomes" id="UP001338125"/>
    </source>
</evidence>
<keyword evidence="3" id="KW-0863">Zinc-finger</keyword>